<reference evidence="2 3" key="1">
    <citation type="journal article" date="2016" name="Int. J. Syst. Evol. Microbiol.">
        <title>Pseudaminobacter manganicus sp. nov., isolated from sludge of a manganese mine.</title>
        <authorList>
            <person name="Li J."/>
            <person name="Huang J."/>
            <person name="Liao S."/>
            <person name="Wang G."/>
        </authorList>
    </citation>
    <scope>NUCLEOTIDE SEQUENCE [LARGE SCALE GENOMIC DNA]</scope>
    <source>
        <strain evidence="2 3">JH-7</strain>
    </source>
</reference>
<organism evidence="2 3">
    <name type="scientific">Manganibacter manganicus</name>
    <dbReference type="NCBI Taxonomy" id="1873176"/>
    <lineage>
        <taxon>Bacteria</taxon>
        <taxon>Pseudomonadati</taxon>
        <taxon>Pseudomonadota</taxon>
        <taxon>Alphaproteobacteria</taxon>
        <taxon>Hyphomicrobiales</taxon>
        <taxon>Phyllobacteriaceae</taxon>
        <taxon>Manganibacter</taxon>
    </lineage>
</organism>
<dbReference type="Gene3D" id="1.10.1220.10">
    <property type="entry name" value="Met repressor-like"/>
    <property type="match status" value="1"/>
</dbReference>
<protein>
    <recommendedName>
        <fullName evidence="1">Antitoxin FitA-like ribbon-helix-helix domain-containing protein</fullName>
    </recommendedName>
</protein>
<gene>
    <name evidence="2" type="ORF">BFN67_15735</name>
</gene>
<dbReference type="InterPro" id="IPR013321">
    <property type="entry name" value="Arc_rbn_hlx_hlx"/>
</dbReference>
<dbReference type="GO" id="GO:0006355">
    <property type="term" value="P:regulation of DNA-templated transcription"/>
    <property type="evidence" value="ECO:0007669"/>
    <property type="project" value="InterPro"/>
</dbReference>
<accession>A0A1V8RSK7</accession>
<keyword evidence="3" id="KW-1185">Reference proteome</keyword>
<proteinExistence type="predicted"/>
<evidence type="ECO:0000313" key="3">
    <source>
        <dbReference type="Proteomes" id="UP000191905"/>
    </source>
</evidence>
<dbReference type="RefSeq" id="WP_080919086.1">
    <property type="nucleotide sequence ID" value="NZ_MDET01000010.1"/>
</dbReference>
<dbReference type="STRING" id="1873176.BFN67_15735"/>
<dbReference type="Pfam" id="PF22513">
    <property type="entry name" value="FitA-like_RHH"/>
    <property type="match status" value="1"/>
</dbReference>
<evidence type="ECO:0000259" key="1">
    <source>
        <dbReference type="Pfam" id="PF22513"/>
    </source>
</evidence>
<comment type="caution">
    <text evidence="2">The sequence shown here is derived from an EMBL/GenBank/DDBJ whole genome shotgun (WGS) entry which is preliminary data.</text>
</comment>
<dbReference type="OrthoDB" id="2389872at2"/>
<name>A0A1V8RSK7_9HYPH</name>
<dbReference type="EMBL" id="MDET01000010">
    <property type="protein sequence ID" value="OQM76118.1"/>
    <property type="molecule type" value="Genomic_DNA"/>
</dbReference>
<dbReference type="AlphaFoldDB" id="A0A1V8RSK7"/>
<sequence length="86" mass="10063">MSVVTVRNLDMSVKRALRERAAGRGVSMEQEIRDVLTRDVNNDHRQRPKASLDEIMRLSRKPDQPLDLKQAQDEVWGYLYEGDRPR</sequence>
<dbReference type="InterPro" id="IPR053853">
    <property type="entry name" value="FitA-like_RHH"/>
</dbReference>
<feature type="domain" description="Antitoxin FitA-like ribbon-helix-helix" evidence="1">
    <location>
        <begin position="4"/>
        <end position="39"/>
    </location>
</feature>
<dbReference type="InterPro" id="IPR010985">
    <property type="entry name" value="Ribbon_hlx_hlx"/>
</dbReference>
<dbReference type="SUPFAM" id="SSF47598">
    <property type="entry name" value="Ribbon-helix-helix"/>
    <property type="match status" value="1"/>
</dbReference>
<evidence type="ECO:0000313" key="2">
    <source>
        <dbReference type="EMBL" id="OQM76118.1"/>
    </source>
</evidence>
<dbReference type="Proteomes" id="UP000191905">
    <property type="component" value="Unassembled WGS sequence"/>
</dbReference>